<dbReference type="EMBL" id="JBHLZP010000123">
    <property type="protein sequence ID" value="MFB9834151.1"/>
    <property type="molecule type" value="Genomic_DNA"/>
</dbReference>
<evidence type="ECO:0000313" key="1">
    <source>
        <dbReference type="EMBL" id="MFB9834151.1"/>
    </source>
</evidence>
<gene>
    <name evidence="1" type="ORF">ACFFNX_18365</name>
</gene>
<sequence>MFDRVEAAVRVSGFRGCRASSVGLSAAHPVQVVVRRHPGMTGFRTFAAGRGVA</sequence>
<organism evidence="1 2">
    <name type="scientific">Actinoallomurus acaciae</name>
    <dbReference type="NCBI Taxonomy" id="502577"/>
    <lineage>
        <taxon>Bacteria</taxon>
        <taxon>Bacillati</taxon>
        <taxon>Actinomycetota</taxon>
        <taxon>Actinomycetes</taxon>
        <taxon>Streptosporangiales</taxon>
        <taxon>Thermomonosporaceae</taxon>
        <taxon>Actinoallomurus</taxon>
    </lineage>
</organism>
<keyword evidence="2" id="KW-1185">Reference proteome</keyword>
<dbReference type="RefSeq" id="WP_378203195.1">
    <property type="nucleotide sequence ID" value="NZ_JBHLZP010000123.1"/>
</dbReference>
<proteinExistence type="predicted"/>
<evidence type="ECO:0000313" key="2">
    <source>
        <dbReference type="Proteomes" id="UP001589627"/>
    </source>
</evidence>
<reference evidence="1 2" key="1">
    <citation type="submission" date="2024-09" db="EMBL/GenBank/DDBJ databases">
        <authorList>
            <person name="Sun Q."/>
            <person name="Mori K."/>
        </authorList>
    </citation>
    <scope>NUCLEOTIDE SEQUENCE [LARGE SCALE GENOMIC DNA]</scope>
    <source>
        <strain evidence="1 2">TBRC 0563</strain>
    </source>
</reference>
<dbReference type="Proteomes" id="UP001589627">
    <property type="component" value="Unassembled WGS sequence"/>
</dbReference>
<name>A0ABV5YHY4_9ACTN</name>
<protein>
    <submittedName>
        <fullName evidence="1">Uncharacterized protein</fullName>
    </submittedName>
</protein>
<accession>A0ABV5YHY4</accession>
<comment type="caution">
    <text evidence="1">The sequence shown here is derived from an EMBL/GenBank/DDBJ whole genome shotgun (WGS) entry which is preliminary data.</text>
</comment>